<evidence type="ECO:0000256" key="5">
    <source>
        <dbReference type="ARBA" id="ARBA00023136"/>
    </source>
</evidence>
<feature type="transmembrane region" description="Helical" evidence="6">
    <location>
        <begin position="96"/>
        <end position="121"/>
    </location>
</feature>
<evidence type="ECO:0000256" key="2">
    <source>
        <dbReference type="ARBA" id="ARBA00009694"/>
    </source>
</evidence>
<dbReference type="Proteomes" id="UP000005744">
    <property type="component" value="Unassembled WGS sequence"/>
</dbReference>
<evidence type="ECO:0000313" key="7">
    <source>
        <dbReference type="EMBL" id="EIJ41837.1"/>
    </source>
</evidence>
<keyword evidence="8" id="KW-1185">Reference proteome</keyword>
<dbReference type="PANTHER" id="PTHR43461">
    <property type="entry name" value="TRANSMEMBRANE PROTEIN 256"/>
    <property type="match status" value="1"/>
</dbReference>
<sequence>MGKIFVILGSLNAFLAVSLGAFGAHGLKPVLSAEMFAVYQTGVSYHLFHALALLIIGILTRLLTSFRWVVMAGWFLLAGIILFSGSLYVLSLSGVHYLGIVTPIGGSAFLIGWLLLVWAGIKAEN</sequence>
<feature type="transmembrane region" description="Helical" evidence="6">
    <location>
        <begin position="68"/>
        <end position="90"/>
    </location>
</feature>
<organism evidence="7 8">
    <name type="scientific">Beggiatoa alba B18LD</name>
    <dbReference type="NCBI Taxonomy" id="395493"/>
    <lineage>
        <taxon>Bacteria</taxon>
        <taxon>Pseudomonadati</taxon>
        <taxon>Pseudomonadota</taxon>
        <taxon>Gammaproteobacteria</taxon>
        <taxon>Thiotrichales</taxon>
        <taxon>Thiotrichaceae</taxon>
        <taxon>Beggiatoa</taxon>
    </lineage>
</organism>
<dbReference type="InterPro" id="IPR006696">
    <property type="entry name" value="DUF423"/>
</dbReference>
<dbReference type="PANTHER" id="PTHR43461:SF1">
    <property type="entry name" value="TRANSMEMBRANE PROTEIN 256"/>
    <property type="match status" value="1"/>
</dbReference>
<dbReference type="EMBL" id="JH600070">
    <property type="protein sequence ID" value="EIJ41837.1"/>
    <property type="molecule type" value="Genomic_DNA"/>
</dbReference>
<feature type="transmembrane region" description="Helical" evidence="6">
    <location>
        <begin position="36"/>
        <end position="56"/>
    </location>
</feature>
<name>I3CDZ4_9GAMM</name>
<dbReference type="STRING" id="395493.BegalDRAFT_0929"/>
<dbReference type="GO" id="GO:0005886">
    <property type="term" value="C:plasma membrane"/>
    <property type="evidence" value="ECO:0007669"/>
    <property type="project" value="TreeGrafter"/>
</dbReference>
<protein>
    <submittedName>
        <fullName evidence="7">Uncharacterized small membrane protein</fullName>
    </submittedName>
</protein>
<dbReference type="eggNOG" id="COG2363">
    <property type="taxonomic scope" value="Bacteria"/>
</dbReference>
<evidence type="ECO:0000256" key="1">
    <source>
        <dbReference type="ARBA" id="ARBA00004141"/>
    </source>
</evidence>
<comment type="subcellular location">
    <subcellularLocation>
        <location evidence="1">Membrane</location>
        <topology evidence="1">Multi-pass membrane protein</topology>
    </subcellularLocation>
</comment>
<evidence type="ECO:0000256" key="6">
    <source>
        <dbReference type="SAM" id="Phobius"/>
    </source>
</evidence>
<evidence type="ECO:0000313" key="8">
    <source>
        <dbReference type="Proteomes" id="UP000005744"/>
    </source>
</evidence>
<comment type="similarity">
    <text evidence="2">Belongs to the UPF0382 family.</text>
</comment>
<evidence type="ECO:0000256" key="3">
    <source>
        <dbReference type="ARBA" id="ARBA00022692"/>
    </source>
</evidence>
<proteinExistence type="inferred from homology"/>
<keyword evidence="5 6" id="KW-0472">Membrane</keyword>
<gene>
    <name evidence="7" type="ORF">BegalDRAFT_0929</name>
</gene>
<keyword evidence="3 6" id="KW-0812">Transmembrane</keyword>
<dbReference type="Pfam" id="PF04241">
    <property type="entry name" value="DUF423"/>
    <property type="match status" value="1"/>
</dbReference>
<accession>I3CDZ4</accession>
<reference evidence="7 8" key="1">
    <citation type="submission" date="2011-11" db="EMBL/GenBank/DDBJ databases">
        <title>Improved High-Quality Draft sequence of Beggiatoa alba B18lD.</title>
        <authorList>
            <consortium name="US DOE Joint Genome Institute"/>
            <person name="Lucas S."/>
            <person name="Han J."/>
            <person name="Lapidus A."/>
            <person name="Cheng J.-F."/>
            <person name="Goodwin L."/>
            <person name="Pitluck S."/>
            <person name="Peters L."/>
            <person name="Mikhailova N."/>
            <person name="Held B."/>
            <person name="Detter J.C."/>
            <person name="Han C."/>
            <person name="Tapia R."/>
            <person name="Land M."/>
            <person name="Hauser L."/>
            <person name="Kyrpides N."/>
            <person name="Ivanova N."/>
            <person name="Pagani I."/>
            <person name="Samuel K."/>
            <person name="Teske A."/>
            <person name="Mueller J."/>
            <person name="Woyke T."/>
        </authorList>
    </citation>
    <scope>NUCLEOTIDE SEQUENCE [LARGE SCALE GENOMIC DNA]</scope>
    <source>
        <strain evidence="7 8">B18LD</strain>
    </source>
</reference>
<dbReference type="OrthoDB" id="9802121at2"/>
<dbReference type="HOGENOM" id="CLU_096548_3_3_6"/>
<dbReference type="AlphaFoldDB" id="I3CDZ4"/>
<keyword evidence="4 6" id="KW-1133">Transmembrane helix</keyword>
<evidence type="ECO:0000256" key="4">
    <source>
        <dbReference type="ARBA" id="ARBA00022989"/>
    </source>
</evidence>
<dbReference type="RefSeq" id="WP_002684124.1">
    <property type="nucleotide sequence ID" value="NZ_JH600070.1"/>
</dbReference>